<dbReference type="PANTHER" id="PTHR45674:SF4">
    <property type="entry name" value="DNA LIGASE 1"/>
    <property type="match status" value="1"/>
</dbReference>
<keyword evidence="2" id="KW-0436">Ligase</keyword>
<sequence length="236" mass="26319">MTPRRSTHRSSARFLGRVIEGAKPAAFPGFVEPCAPTQWKIPPSGDDWLHEIKHDGYRAQAQFCEGSARVYTRRGNDWAARMPTVAASLIALPVNNVILDGELVAVDAKGQAVFYELPSSLTAKPTRIKGRLVYYAFDLLYLDGFDLRGAALIDRKRVLEALLDNTSGVQLIRYVDHIGGDGELVLEHACKLGLEGVVSKRADAAYRSGRSTDWIKTKCPTWKDANRERFEKMEKQ</sequence>
<reference evidence="4 5" key="1">
    <citation type="submission" date="2019-11" db="EMBL/GenBank/DDBJ databases">
        <title>Identification of a novel strain.</title>
        <authorList>
            <person name="Xu Q."/>
            <person name="Wang G."/>
        </authorList>
    </citation>
    <scope>NUCLEOTIDE SEQUENCE [LARGE SCALE GENOMIC DNA]</scope>
    <source>
        <strain evidence="5">xq</strain>
    </source>
</reference>
<dbReference type="InterPro" id="IPR012310">
    <property type="entry name" value="DNA_ligase_ATP-dep_cent"/>
</dbReference>
<dbReference type="GO" id="GO:0005524">
    <property type="term" value="F:ATP binding"/>
    <property type="evidence" value="ECO:0007669"/>
    <property type="project" value="InterPro"/>
</dbReference>
<dbReference type="Gene3D" id="3.30.470.30">
    <property type="entry name" value="DNA ligase/mRNA capping enzyme"/>
    <property type="match status" value="1"/>
</dbReference>
<dbReference type="GO" id="GO:0006310">
    <property type="term" value="P:DNA recombination"/>
    <property type="evidence" value="ECO:0007669"/>
    <property type="project" value="InterPro"/>
</dbReference>
<feature type="domain" description="ATP-dependent DNA ligase family profile" evidence="3">
    <location>
        <begin position="125"/>
        <end position="218"/>
    </location>
</feature>
<dbReference type="SUPFAM" id="SSF56091">
    <property type="entry name" value="DNA ligase/mRNA capping enzyme, catalytic domain"/>
    <property type="match status" value="1"/>
</dbReference>
<name>A0A6I3KHE5_9HYPH</name>
<dbReference type="GO" id="GO:0006281">
    <property type="term" value="P:DNA repair"/>
    <property type="evidence" value="ECO:0007669"/>
    <property type="project" value="InterPro"/>
</dbReference>
<dbReference type="CDD" id="cd07906">
    <property type="entry name" value="Adenylation_DNA_ligase_LigD_LigC"/>
    <property type="match status" value="1"/>
</dbReference>
<protein>
    <recommendedName>
        <fullName evidence="3">ATP-dependent DNA ligase family profile domain-containing protein</fullName>
    </recommendedName>
</protein>
<dbReference type="GO" id="GO:0003910">
    <property type="term" value="F:DNA ligase (ATP) activity"/>
    <property type="evidence" value="ECO:0007669"/>
    <property type="project" value="InterPro"/>
</dbReference>
<evidence type="ECO:0000256" key="2">
    <source>
        <dbReference type="ARBA" id="ARBA00022598"/>
    </source>
</evidence>
<dbReference type="Gene3D" id="3.30.1490.70">
    <property type="match status" value="1"/>
</dbReference>
<dbReference type="AlphaFoldDB" id="A0A6I3KHE5"/>
<evidence type="ECO:0000313" key="5">
    <source>
        <dbReference type="Proteomes" id="UP000440694"/>
    </source>
</evidence>
<evidence type="ECO:0000259" key="3">
    <source>
        <dbReference type="PROSITE" id="PS50160"/>
    </source>
</evidence>
<comment type="caution">
    <text evidence="4">The sequence shown here is derived from an EMBL/GenBank/DDBJ whole genome shotgun (WGS) entry which is preliminary data.</text>
</comment>
<comment type="similarity">
    <text evidence="1">Belongs to the ATP-dependent DNA ligase family.</text>
</comment>
<dbReference type="Pfam" id="PF01068">
    <property type="entry name" value="DNA_ligase_A_M"/>
    <property type="match status" value="1"/>
</dbReference>
<dbReference type="PROSITE" id="PS50160">
    <property type="entry name" value="DNA_LIGASE_A3"/>
    <property type="match status" value="1"/>
</dbReference>
<organism evidence="4 5">
    <name type="scientific">Hyphomicrobium album</name>
    <dbReference type="NCBI Taxonomy" id="2665159"/>
    <lineage>
        <taxon>Bacteria</taxon>
        <taxon>Pseudomonadati</taxon>
        <taxon>Pseudomonadota</taxon>
        <taxon>Alphaproteobacteria</taxon>
        <taxon>Hyphomicrobiales</taxon>
        <taxon>Hyphomicrobiaceae</taxon>
        <taxon>Hyphomicrobium</taxon>
    </lineage>
</organism>
<dbReference type="InterPro" id="IPR050191">
    <property type="entry name" value="ATP-dep_DNA_ligase"/>
</dbReference>
<dbReference type="RefSeq" id="WP_154737677.1">
    <property type="nucleotide sequence ID" value="NZ_WMBQ01000001.1"/>
</dbReference>
<evidence type="ECO:0000313" key="4">
    <source>
        <dbReference type="EMBL" id="MTD93107.1"/>
    </source>
</evidence>
<dbReference type="Proteomes" id="UP000440694">
    <property type="component" value="Unassembled WGS sequence"/>
</dbReference>
<dbReference type="EMBL" id="WMBQ01000001">
    <property type="protein sequence ID" value="MTD93107.1"/>
    <property type="molecule type" value="Genomic_DNA"/>
</dbReference>
<gene>
    <name evidence="4" type="ORF">GIW81_02025</name>
</gene>
<proteinExistence type="inferred from homology"/>
<keyword evidence="5" id="KW-1185">Reference proteome</keyword>
<dbReference type="PANTHER" id="PTHR45674">
    <property type="entry name" value="DNA LIGASE 1/3 FAMILY MEMBER"/>
    <property type="match status" value="1"/>
</dbReference>
<evidence type="ECO:0000256" key="1">
    <source>
        <dbReference type="ARBA" id="ARBA00007572"/>
    </source>
</evidence>
<accession>A0A6I3KHE5</accession>